<sequence>MSRPAGQPHADPSPMWRHIAAFGDVLRAEWRRAADLELPTNREPDHLVIAATGGSAAAGDIVAGLAAATSEIPVCVVRGRQLPNFVGERSLVVAVSCSGNTAETLALYDDAWRRDASLLAITRGGRLGERCADDGIPVWAFTTDAPPRAAVAHILAPLLRILERLGLYVVTTPAVDAAGALCTSYAEALAPRIPADRNPVRAAAKALAGRVPLVLAGARLAPVAERARNQLAENAKTLAAAAILPEAAHNLVVGFDPLAARHWAIIALAAAGDPAAPYLDAVADLAADRGIPWQQLDIPGADPFEQVLAGLVAVDALSLHLAIARGVDPLPIPEIDAIRARLGGLPSAEIST</sequence>
<dbReference type="SUPFAM" id="SSF53697">
    <property type="entry name" value="SIS domain"/>
    <property type="match status" value="1"/>
</dbReference>
<evidence type="ECO:0000313" key="5">
    <source>
        <dbReference type="Proteomes" id="UP000223071"/>
    </source>
</evidence>
<dbReference type="GO" id="GO:1901135">
    <property type="term" value="P:carbohydrate derivative metabolic process"/>
    <property type="evidence" value="ECO:0007669"/>
    <property type="project" value="InterPro"/>
</dbReference>
<evidence type="ECO:0000256" key="1">
    <source>
        <dbReference type="ARBA" id="ARBA00010523"/>
    </source>
</evidence>
<dbReference type="GO" id="GO:0097367">
    <property type="term" value="F:carbohydrate derivative binding"/>
    <property type="evidence" value="ECO:0007669"/>
    <property type="project" value="InterPro"/>
</dbReference>
<dbReference type="AlphaFoldDB" id="A0A2A9HGZ4"/>
<dbReference type="InterPro" id="IPR046348">
    <property type="entry name" value="SIS_dom_sf"/>
</dbReference>
<proteinExistence type="inferred from homology"/>
<dbReference type="Pfam" id="PF10432">
    <property type="entry name" value="bact-PGI_C"/>
    <property type="match status" value="1"/>
</dbReference>
<dbReference type="PROSITE" id="PS51464">
    <property type="entry name" value="SIS"/>
    <property type="match status" value="1"/>
</dbReference>
<comment type="similarity">
    <text evidence="1">Belongs to the PGI/PMI family.</text>
</comment>
<dbReference type="RefSeq" id="WP_133117535.1">
    <property type="nucleotide sequence ID" value="NZ_PDJQ01000001.1"/>
</dbReference>
<dbReference type="InterPro" id="IPR001347">
    <property type="entry name" value="SIS_dom"/>
</dbReference>
<comment type="caution">
    <text evidence="4">The sequence shown here is derived from an EMBL/GenBank/DDBJ whole genome shotgun (WGS) entry which is preliminary data.</text>
</comment>
<reference evidence="4 5" key="1">
    <citation type="submission" date="2017-09" db="EMBL/GenBank/DDBJ databases">
        <title>Sequencing the genomes of two abundant thermophiles in Great Basin hot springs: Thermocrinis jamiesonii and novel Chloroflexi Thermoflexus hugenholtzii.</title>
        <authorList>
            <person name="Hedlund B."/>
        </authorList>
    </citation>
    <scope>NUCLEOTIDE SEQUENCE [LARGE SCALE GENOMIC DNA]</scope>
    <source>
        <strain evidence="4 5">G233</strain>
    </source>
</reference>
<dbReference type="Proteomes" id="UP000223071">
    <property type="component" value="Unassembled WGS sequence"/>
</dbReference>
<dbReference type="GO" id="GO:0004347">
    <property type="term" value="F:glucose-6-phosphate isomerase activity"/>
    <property type="evidence" value="ECO:0007669"/>
    <property type="project" value="InterPro"/>
</dbReference>
<evidence type="ECO:0000259" key="3">
    <source>
        <dbReference type="PROSITE" id="PS51464"/>
    </source>
</evidence>
<feature type="domain" description="SIS" evidence="3">
    <location>
        <begin position="32"/>
        <end position="180"/>
    </location>
</feature>
<evidence type="ECO:0000313" key="4">
    <source>
        <dbReference type="EMBL" id="PFG74089.1"/>
    </source>
</evidence>
<dbReference type="GO" id="GO:0005975">
    <property type="term" value="P:carbohydrate metabolic process"/>
    <property type="evidence" value="ECO:0007669"/>
    <property type="project" value="InterPro"/>
</dbReference>
<keyword evidence="5" id="KW-1185">Reference proteome</keyword>
<dbReference type="GO" id="GO:0004476">
    <property type="term" value="F:mannose-6-phosphate isomerase activity"/>
    <property type="evidence" value="ECO:0007669"/>
    <property type="project" value="InterPro"/>
</dbReference>
<dbReference type="InterPro" id="IPR019490">
    <property type="entry name" value="Glu6P/Mann6P_isomerase_C"/>
</dbReference>
<accession>A0A2A9HGZ4</accession>
<name>A0A2A9HGZ4_TEPT2</name>
<keyword evidence="2 4" id="KW-0413">Isomerase</keyword>
<organism evidence="4 5">
    <name type="scientific">Tepidiforma thermophila (strain KCTC 52669 / CGMCC 1.13589 / G233)</name>
    <dbReference type="NCBI Taxonomy" id="2761530"/>
    <lineage>
        <taxon>Bacteria</taxon>
        <taxon>Bacillati</taxon>
        <taxon>Chloroflexota</taxon>
        <taxon>Tepidiformia</taxon>
        <taxon>Tepidiformales</taxon>
        <taxon>Tepidiformaceae</taxon>
        <taxon>Tepidiforma</taxon>
    </lineage>
</organism>
<dbReference type="Gene3D" id="3.40.50.10490">
    <property type="entry name" value="Glucose-6-phosphate isomerase like protein, domain 1"/>
    <property type="match status" value="2"/>
</dbReference>
<evidence type="ECO:0000256" key="2">
    <source>
        <dbReference type="ARBA" id="ARBA00023235"/>
    </source>
</evidence>
<protein>
    <submittedName>
        <fullName evidence="4">Glucose/mannose-6-phosphate isomerase</fullName>
    </submittedName>
</protein>
<gene>
    <name evidence="4" type="ORF">A9A59_1297</name>
</gene>
<dbReference type="EMBL" id="PDJQ01000001">
    <property type="protein sequence ID" value="PFG74089.1"/>
    <property type="molecule type" value="Genomic_DNA"/>
</dbReference>